<reference evidence="1 2" key="1">
    <citation type="submission" date="2015-02" db="EMBL/GenBank/DDBJ databases">
        <title>Draft genome sequences of ten Microbacterium spp. with emphasis on heavy metal contaminated environments.</title>
        <authorList>
            <person name="Corretto E."/>
        </authorList>
    </citation>
    <scope>NUCLEOTIDE SEQUENCE [LARGE SCALE GENOMIC DNA]</scope>
    <source>
        <strain evidence="1 2">DSM 23848</strain>
    </source>
</reference>
<gene>
    <name evidence="1" type="ORF">RL72_00699</name>
</gene>
<dbReference type="Proteomes" id="UP000033448">
    <property type="component" value="Unassembled WGS sequence"/>
</dbReference>
<dbReference type="PROSITE" id="PS51318">
    <property type="entry name" value="TAT"/>
    <property type="match status" value="1"/>
</dbReference>
<evidence type="ECO:0000313" key="1">
    <source>
        <dbReference type="EMBL" id="KJL27095.1"/>
    </source>
</evidence>
<sequence>MTDAPARTDRSPLSRRGVLRAAAWSTPVVVAAVAVPFSAASGGTIDASGVALTFTGPQWSSEFRLSGVLQLSQAAPTATTVSATITWQGTGSNSAAQGLYLYKGNVPGGDAGIVGWATTTGAPDDQLHSVFVFQTVIGAGNSQTPVVSSYDGSTANGFMYGAETPNNGSAFWDGVITIRFTAPGFADAVLTVPYVQ</sequence>
<accession>A0A0F0L438</accession>
<proteinExistence type="predicted"/>
<dbReference type="AlphaFoldDB" id="A0A0F0L438"/>
<dbReference type="OrthoDB" id="5079487at2"/>
<dbReference type="EMBL" id="JYIT01000058">
    <property type="protein sequence ID" value="KJL27095.1"/>
    <property type="molecule type" value="Genomic_DNA"/>
</dbReference>
<name>A0A0F0L438_9MICO</name>
<protein>
    <submittedName>
        <fullName evidence="1">Uncharacterized protein</fullName>
    </submittedName>
</protein>
<dbReference type="RefSeq" id="WP_045249435.1">
    <property type="nucleotide sequence ID" value="NZ_CP099706.1"/>
</dbReference>
<organism evidence="1 2">
    <name type="scientific">Microbacterium azadirachtae</name>
    <dbReference type="NCBI Taxonomy" id="582680"/>
    <lineage>
        <taxon>Bacteria</taxon>
        <taxon>Bacillati</taxon>
        <taxon>Actinomycetota</taxon>
        <taxon>Actinomycetes</taxon>
        <taxon>Micrococcales</taxon>
        <taxon>Microbacteriaceae</taxon>
        <taxon>Microbacterium</taxon>
    </lineage>
</organism>
<keyword evidence="2" id="KW-1185">Reference proteome</keyword>
<comment type="caution">
    <text evidence="1">The sequence shown here is derived from an EMBL/GenBank/DDBJ whole genome shotgun (WGS) entry which is preliminary data.</text>
</comment>
<dbReference type="PATRIC" id="fig|582680.7.peg.724"/>
<dbReference type="InterPro" id="IPR006311">
    <property type="entry name" value="TAT_signal"/>
</dbReference>
<evidence type="ECO:0000313" key="2">
    <source>
        <dbReference type="Proteomes" id="UP000033448"/>
    </source>
</evidence>